<sequence>MALRESIPASRAEAELLIAQRNFGWKQPWNSIQRNKDILRSEGLPLVVELGRAPLPTEFGDWTYYAFGDRTEGSHHEVLVFGNIDSGSLGDGKNVLTRIHSACRTNEVYHAVNCECRKELHQAMKLISEEGRGVLIYLEQEGRGTGISGKMHQLNGMFEWDGGGTKILQRVDQQTGERIDTDRAYRDAGLPSEIRDFDVAGEMLKHIGIESVRLLTNNPAKIAGIESAGIKVEPVEIHIQPDNEIIACDLRSKAANLGHHISEEHLKLNHD</sequence>
<dbReference type="PANTHER" id="PTHR21327:SF18">
    <property type="entry name" value="3,4-DIHYDROXY-2-BUTANONE 4-PHOSPHATE SYNTHASE"/>
    <property type="match status" value="1"/>
</dbReference>
<dbReference type="GO" id="GO:0008686">
    <property type="term" value="F:3,4-dihydroxy-2-butanone-4-phosphate synthase activity"/>
    <property type="evidence" value="ECO:0007669"/>
    <property type="project" value="TreeGrafter"/>
</dbReference>
<reference evidence="5 6" key="1">
    <citation type="submission" date="2017-09" db="EMBL/GenBank/DDBJ databases">
        <title>Depth-based differentiation of microbial function through sediment-hosted aquifers and enrichment of novel symbionts in the deep terrestrial subsurface.</title>
        <authorList>
            <person name="Probst A.J."/>
            <person name="Ladd B."/>
            <person name="Jarett J.K."/>
            <person name="Geller-Mcgrath D.E."/>
            <person name="Sieber C.M."/>
            <person name="Emerson J.B."/>
            <person name="Anantharaman K."/>
            <person name="Thomas B.C."/>
            <person name="Malmstrom R."/>
            <person name="Stieglmeier M."/>
            <person name="Klingl A."/>
            <person name="Woyke T."/>
            <person name="Ryan C.M."/>
            <person name="Banfield J.F."/>
        </authorList>
    </citation>
    <scope>NUCLEOTIDE SEQUENCE [LARGE SCALE GENOMIC DNA]</scope>
    <source>
        <strain evidence="5">CG22_combo_CG10-13_8_21_14_all_34_12</strain>
    </source>
</reference>
<keyword evidence="2" id="KW-0686">Riboflavin biosynthesis</keyword>
<protein>
    <recommendedName>
        <fullName evidence="4">GTP cyclohydrolase II domain-containing protein</fullName>
    </recommendedName>
</protein>
<dbReference type="InterPro" id="IPR032677">
    <property type="entry name" value="GTP_cyclohydro_II"/>
</dbReference>
<dbReference type="AlphaFoldDB" id="A0A2H0C0R9"/>
<dbReference type="GO" id="GO:0046872">
    <property type="term" value="F:metal ion binding"/>
    <property type="evidence" value="ECO:0007669"/>
    <property type="project" value="UniProtKB-KW"/>
</dbReference>
<evidence type="ECO:0000313" key="6">
    <source>
        <dbReference type="Proteomes" id="UP000229699"/>
    </source>
</evidence>
<organism evidence="5 6">
    <name type="scientific">Candidatus Roizmanbacteria bacterium CG22_combo_CG10-13_8_21_14_all_34_12</name>
    <dbReference type="NCBI Taxonomy" id="1974860"/>
    <lineage>
        <taxon>Bacteria</taxon>
        <taxon>Candidatus Roizmaniibacteriota</taxon>
    </lineage>
</organism>
<evidence type="ECO:0000256" key="3">
    <source>
        <dbReference type="ARBA" id="ARBA00022723"/>
    </source>
</evidence>
<proteinExistence type="predicted"/>
<comment type="pathway">
    <text evidence="1">Cofactor biosynthesis; riboflavin biosynthesis.</text>
</comment>
<dbReference type="EMBL" id="PCTC01000046">
    <property type="protein sequence ID" value="PIP63482.1"/>
    <property type="molecule type" value="Genomic_DNA"/>
</dbReference>
<comment type="caution">
    <text evidence="5">The sequence shown here is derived from an EMBL/GenBank/DDBJ whole genome shotgun (WGS) entry which is preliminary data.</text>
</comment>
<accession>A0A2H0C0R9</accession>
<dbReference type="GO" id="GO:0005829">
    <property type="term" value="C:cytosol"/>
    <property type="evidence" value="ECO:0007669"/>
    <property type="project" value="TreeGrafter"/>
</dbReference>
<dbReference type="InterPro" id="IPR036144">
    <property type="entry name" value="RibA-like_sf"/>
</dbReference>
<dbReference type="GO" id="GO:0009231">
    <property type="term" value="P:riboflavin biosynthetic process"/>
    <property type="evidence" value="ECO:0007669"/>
    <property type="project" value="UniProtKB-UniPathway"/>
</dbReference>
<gene>
    <name evidence="5" type="ORF">COW97_02255</name>
</gene>
<dbReference type="PANTHER" id="PTHR21327">
    <property type="entry name" value="GTP CYCLOHYDROLASE II-RELATED"/>
    <property type="match status" value="1"/>
</dbReference>
<dbReference type="Proteomes" id="UP000229699">
    <property type="component" value="Unassembled WGS sequence"/>
</dbReference>
<name>A0A2H0C0R9_9BACT</name>
<evidence type="ECO:0000256" key="2">
    <source>
        <dbReference type="ARBA" id="ARBA00022619"/>
    </source>
</evidence>
<dbReference type="Pfam" id="PF00925">
    <property type="entry name" value="GTP_cyclohydro2"/>
    <property type="match status" value="1"/>
</dbReference>
<feature type="domain" description="GTP cyclohydrolase II" evidence="4">
    <location>
        <begin position="52"/>
        <end position="233"/>
    </location>
</feature>
<evidence type="ECO:0000256" key="1">
    <source>
        <dbReference type="ARBA" id="ARBA00005104"/>
    </source>
</evidence>
<dbReference type="Gene3D" id="3.40.50.10990">
    <property type="entry name" value="GTP cyclohydrolase II"/>
    <property type="match status" value="1"/>
</dbReference>
<evidence type="ECO:0000259" key="4">
    <source>
        <dbReference type="Pfam" id="PF00925"/>
    </source>
</evidence>
<dbReference type="SUPFAM" id="SSF142695">
    <property type="entry name" value="RibA-like"/>
    <property type="match status" value="1"/>
</dbReference>
<keyword evidence="3" id="KW-0479">Metal-binding</keyword>
<evidence type="ECO:0000313" key="5">
    <source>
        <dbReference type="EMBL" id="PIP63482.1"/>
    </source>
</evidence>
<dbReference type="UniPathway" id="UPA00275"/>